<organism evidence="2 3">
    <name type="scientific">Klebsormidium nitens</name>
    <name type="common">Green alga</name>
    <name type="synonym">Ulothrix nitens</name>
    <dbReference type="NCBI Taxonomy" id="105231"/>
    <lineage>
        <taxon>Eukaryota</taxon>
        <taxon>Viridiplantae</taxon>
        <taxon>Streptophyta</taxon>
        <taxon>Klebsormidiophyceae</taxon>
        <taxon>Klebsormidiales</taxon>
        <taxon>Klebsormidiaceae</taxon>
        <taxon>Klebsormidium</taxon>
    </lineage>
</organism>
<accession>A0A1Y1IP24</accession>
<dbReference type="AlphaFoldDB" id="A0A1Y1IP24"/>
<evidence type="ECO:0000313" key="3">
    <source>
        <dbReference type="Proteomes" id="UP000054558"/>
    </source>
</evidence>
<gene>
    <name evidence="2" type="ORF">KFL_008660030</name>
</gene>
<feature type="compositionally biased region" description="Basic residues" evidence="1">
    <location>
        <begin position="160"/>
        <end position="171"/>
    </location>
</feature>
<name>A0A1Y1IP24_KLENI</name>
<protein>
    <submittedName>
        <fullName evidence="2">Uncharacterized protein</fullName>
    </submittedName>
</protein>
<feature type="region of interest" description="Disordered" evidence="1">
    <location>
        <begin position="160"/>
        <end position="179"/>
    </location>
</feature>
<proteinExistence type="predicted"/>
<dbReference type="Proteomes" id="UP000054558">
    <property type="component" value="Unassembled WGS sequence"/>
</dbReference>
<keyword evidence="3" id="KW-1185">Reference proteome</keyword>
<dbReference type="EMBL" id="DF237815">
    <property type="protein sequence ID" value="GAQ91842.1"/>
    <property type="molecule type" value="Genomic_DNA"/>
</dbReference>
<reference evidence="2 3" key="1">
    <citation type="journal article" date="2014" name="Nat. Commun.">
        <title>Klebsormidium flaccidum genome reveals primary factors for plant terrestrial adaptation.</title>
        <authorList>
            <person name="Hori K."/>
            <person name="Maruyama F."/>
            <person name="Fujisawa T."/>
            <person name="Togashi T."/>
            <person name="Yamamoto N."/>
            <person name="Seo M."/>
            <person name="Sato S."/>
            <person name="Yamada T."/>
            <person name="Mori H."/>
            <person name="Tajima N."/>
            <person name="Moriyama T."/>
            <person name="Ikeuchi M."/>
            <person name="Watanabe M."/>
            <person name="Wada H."/>
            <person name="Kobayashi K."/>
            <person name="Saito M."/>
            <person name="Masuda T."/>
            <person name="Sasaki-Sekimoto Y."/>
            <person name="Mashiguchi K."/>
            <person name="Awai K."/>
            <person name="Shimojima M."/>
            <person name="Masuda S."/>
            <person name="Iwai M."/>
            <person name="Nobusawa T."/>
            <person name="Narise T."/>
            <person name="Kondo S."/>
            <person name="Saito H."/>
            <person name="Sato R."/>
            <person name="Murakawa M."/>
            <person name="Ihara Y."/>
            <person name="Oshima-Yamada Y."/>
            <person name="Ohtaka K."/>
            <person name="Satoh M."/>
            <person name="Sonobe K."/>
            <person name="Ishii M."/>
            <person name="Ohtani R."/>
            <person name="Kanamori-Sato M."/>
            <person name="Honoki R."/>
            <person name="Miyazaki D."/>
            <person name="Mochizuki H."/>
            <person name="Umetsu J."/>
            <person name="Higashi K."/>
            <person name="Shibata D."/>
            <person name="Kamiya Y."/>
            <person name="Sato N."/>
            <person name="Nakamura Y."/>
            <person name="Tabata S."/>
            <person name="Ida S."/>
            <person name="Kurokawa K."/>
            <person name="Ohta H."/>
        </authorList>
    </citation>
    <scope>NUCLEOTIDE SEQUENCE [LARGE SCALE GENOMIC DNA]</scope>
    <source>
        <strain evidence="2 3">NIES-2285</strain>
    </source>
</reference>
<evidence type="ECO:0000313" key="2">
    <source>
        <dbReference type="EMBL" id="GAQ91842.1"/>
    </source>
</evidence>
<evidence type="ECO:0000256" key="1">
    <source>
        <dbReference type="SAM" id="MobiDB-lite"/>
    </source>
</evidence>
<dbReference type="OrthoDB" id="2393824at2759"/>
<sequence length="1116" mass="124603">MDADSGARESFCTPFQIPLTSRKIFRQHPCDSSNLQETAGLSEAVSLPRIRVLVRSVLVKGTVRGQRIFRRNAGSVCQLAREACGPKGFLRTKGAWDRALKAAMSGLEGWVGVPESALLGGFRQDVVSTAAAHVEGLKQRGREGTSGGIRGRVQAVRRVKRPSRIPSKRGGHRTDQPGKQSDLHALLCHRCGATAEFGVRGGKEGGEVKYFCTGHVHTTGCFRIDGNRGDWAEDREMRWLRAEERRLEEELRSLGGTSFAAEPAGAMLLTTGGIESNPGPLSMEEICKRSWEEAGSPISSTLLAYLAEHELNFAHWRNLPYDRRVNQVKTLKDAYEGRCLEGWTTFLEQAGLEQAGGAGPSTSGDSGKRQLQGVRQRISGTTGISGTGQWSSAIADKVRHALDPMFSLLNDEGNLQIPCWTPPADHPQMAHISGLAIPQWRGEPSLLLHALPEKEKGRSAADRLIEFIIATRVRYGGQQTQLGRATFGLGVSGCGKTRTALEALCAMFGFYLSFSTTEEPGSNVLAAAVARFRLRFENQLTDFLRTKEGLGSYRNGRLDDAKKLVVRILLVEVLCLERFLKEYGQATPKKYLMMQLIGLGELEDWLVDAWSCVFDVSLEELMMELRRAVNSVKRLRQQDFLLVVVDEAHLGLKSLEDHFPNADNTEGRPLLNAWVRILNDRAFKDFHFLFTGTRLGIAEHESLATAIGKGPGVPVIFSDYGINFASQARSFALEYVPGDDCEEGLWELVAGRYRFVVELTRRRLKSGWHVDWKHALQYLREHHTAENEDGESSQRTLIGRMIALQSSKSYEHILRSLKGLVTDRYIMGVARPQYRKQVDLVELGFCHLVRDEEDKGGEEGWRGRWVQDDEVERLMLKVDLPSPAGLLWDIYMPTALKDFFNPDKILADHPILSSIRNSLPASFFTRPQIVCLTEDGTVSKVTDVEAFRVRRGNKGFGLVDFAEDPRGISFFLPQEGAGPDDANFVQLGNGEPEIWFNILQAKLRPEYELEDALRTVTLDLMYSGHPCRQELLVRLKTGLEQKGVKGIIRIVAAFPSFKTATTEVFHPEESKTRKDDMCIVQIGVSAENAHHFFREDHLNVLKSLKDVKKRAHSEIE</sequence>